<dbReference type="InterPro" id="IPR012257">
    <property type="entry name" value="Glc_ox_4Fe-4S"/>
</dbReference>
<evidence type="ECO:0000313" key="8">
    <source>
        <dbReference type="EMBL" id="CEO88443.1"/>
    </source>
</evidence>
<dbReference type="OrthoDB" id="5241828at2"/>
<proteinExistence type="predicted"/>
<evidence type="ECO:0000313" key="9">
    <source>
        <dbReference type="Proteomes" id="UP000046155"/>
    </source>
</evidence>
<keyword evidence="5 6" id="KW-0411">Iron-sulfur</keyword>
<accession>A0A0B7MJU7</accession>
<keyword evidence="3" id="KW-0677">Repeat</keyword>
<comment type="cofactor">
    <cofactor evidence="6">
        <name>[4Fe-4S] cluster</name>
        <dbReference type="ChEBI" id="CHEBI:49883"/>
    </cofactor>
    <text evidence="6">Binds 2 [4Fe-4S] clusters.</text>
</comment>
<evidence type="ECO:0000256" key="2">
    <source>
        <dbReference type="ARBA" id="ARBA00022723"/>
    </source>
</evidence>
<dbReference type="GO" id="GO:0051539">
    <property type="term" value="F:4 iron, 4 sulfur cluster binding"/>
    <property type="evidence" value="ECO:0007669"/>
    <property type="project" value="UniProtKB-UniRule"/>
</dbReference>
<comment type="catalytic activity">
    <reaction evidence="6">
        <text>glycolate + A = glyoxylate + AH2</text>
        <dbReference type="Rhea" id="RHEA:21264"/>
        <dbReference type="ChEBI" id="CHEBI:13193"/>
        <dbReference type="ChEBI" id="CHEBI:17499"/>
        <dbReference type="ChEBI" id="CHEBI:29805"/>
        <dbReference type="ChEBI" id="CHEBI:36655"/>
        <dbReference type="EC" id="1.1.99.14"/>
    </reaction>
</comment>
<organism evidence="8 9">
    <name type="scientific">Syntrophaceticus schinkii</name>
    <dbReference type="NCBI Taxonomy" id="499207"/>
    <lineage>
        <taxon>Bacteria</taxon>
        <taxon>Bacillati</taxon>
        <taxon>Bacillota</taxon>
        <taxon>Clostridia</taxon>
        <taxon>Thermoanaerobacterales</taxon>
        <taxon>Thermoanaerobacterales Family III. Incertae Sedis</taxon>
        <taxon>Syntrophaceticus</taxon>
    </lineage>
</organism>
<comment type="function">
    <text evidence="6">Component of a complex that catalyzes the oxidation of glycolate to glyoxylate.</text>
</comment>
<evidence type="ECO:0000256" key="6">
    <source>
        <dbReference type="PIRNR" id="PIRNR000139"/>
    </source>
</evidence>
<dbReference type="InterPro" id="IPR004017">
    <property type="entry name" value="Cys_rich_dom"/>
</dbReference>
<dbReference type="PROSITE" id="PS00198">
    <property type="entry name" value="4FE4S_FER_1"/>
    <property type="match status" value="1"/>
</dbReference>
<keyword evidence="2 6" id="KW-0479">Metal-binding</keyword>
<dbReference type="AlphaFoldDB" id="A0A0B7MJU7"/>
<dbReference type="Pfam" id="PF13183">
    <property type="entry name" value="Fer4_8"/>
    <property type="match status" value="1"/>
</dbReference>
<dbReference type="Proteomes" id="UP000046155">
    <property type="component" value="Unassembled WGS sequence"/>
</dbReference>
<evidence type="ECO:0000259" key="7">
    <source>
        <dbReference type="PROSITE" id="PS51379"/>
    </source>
</evidence>
<dbReference type="PIRSF" id="PIRSF000139">
    <property type="entry name" value="Glc_ox_4Fe-4S"/>
    <property type="match status" value="1"/>
</dbReference>
<dbReference type="EMBL" id="CDRZ01000101">
    <property type="protein sequence ID" value="CEO88443.1"/>
    <property type="molecule type" value="Genomic_DNA"/>
</dbReference>
<dbReference type="GO" id="GO:0019154">
    <property type="term" value="F:glycolate dehydrogenase activity"/>
    <property type="evidence" value="ECO:0007669"/>
    <property type="project" value="UniProtKB-EC"/>
</dbReference>
<keyword evidence="9" id="KW-1185">Reference proteome</keyword>
<protein>
    <recommendedName>
        <fullName evidence="6">Glycolate oxidase iron-sulfur subunit</fullName>
        <ecNumber evidence="6">1.1.99.14</ecNumber>
    </recommendedName>
</protein>
<gene>
    <name evidence="8" type="primary">glcF</name>
    <name evidence="8" type="ORF">SSCH_190015</name>
</gene>
<dbReference type="Gene3D" id="1.10.1060.10">
    <property type="entry name" value="Alpha-helical ferredoxin"/>
    <property type="match status" value="1"/>
</dbReference>
<keyword evidence="6" id="KW-0249">Electron transport</keyword>
<keyword evidence="1 6" id="KW-0004">4Fe-4S</keyword>
<dbReference type="InterPro" id="IPR017896">
    <property type="entry name" value="4Fe4S_Fe-S-bd"/>
</dbReference>
<evidence type="ECO:0000256" key="3">
    <source>
        <dbReference type="ARBA" id="ARBA00022737"/>
    </source>
</evidence>
<dbReference type="PANTHER" id="PTHR32479:SF17">
    <property type="entry name" value="GLYCOLATE OXIDASE IRON-SULFUR SUBUNIT"/>
    <property type="match status" value="1"/>
</dbReference>
<comment type="catalytic activity">
    <reaction evidence="6">
        <text>(R)-lactate + A = pyruvate + AH2</text>
        <dbReference type="Rhea" id="RHEA:15089"/>
        <dbReference type="ChEBI" id="CHEBI:13193"/>
        <dbReference type="ChEBI" id="CHEBI:15361"/>
        <dbReference type="ChEBI" id="CHEBI:16004"/>
        <dbReference type="ChEBI" id="CHEBI:17499"/>
    </reaction>
</comment>
<dbReference type="PANTHER" id="PTHR32479">
    <property type="entry name" value="GLYCOLATE OXIDASE IRON-SULFUR SUBUNIT"/>
    <property type="match status" value="1"/>
</dbReference>
<feature type="domain" description="4Fe-4S ferredoxin-type" evidence="7">
    <location>
        <begin position="3"/>
        <end position="33"/>
    </location>
</feature>
<keyword evidence="6" id="KW-0813">Transport</keyword>
<dbReference type="SUPFAM" id="SSF46548">
    <property type="entry name" value="alpha-helical ferredoxin"/>
    <property type="match status" value="1"/>
</dbReference>
<name>A0A0B7MJU7_9FIRM</name>
<dbReference type="InterPro" id="IPR009051">
    <property type="entry name" value="Helical_ferredxn"/>
</dbReference>
<dbReference type="EC" id="1.1.99.14" evidence="6"/>
<reference evidence="9" key="1">
    <citation type="submission" date="2015-01" db="EMBL/GenBank/DDBJ databases">
        <authorList>
            <person name="Manzoor Shahid"/>
            <person name="Zubair Saima"/>
        </authorList>
    </citation>
    <scope>NUCLEOTIDE SEQUENCE [LARGE SCALE GENOMIC DNA]</scope>
    <source>
        <strain evidence="9">Sp3</strain>
    </source>
</reference>
<evidence type="ECO:0000256" key="1">
    <source>
        <dbReference type="ARBA" id="ARBA00022485"/>
    </source>
</evidence>
<dbReference type="Pfam" id="PF02754">
    <property type="entry name" value="CCG"/>
    <property type="match status" value="2"/>
</dbReference>
<dbReference type="GO" id="GO:0046872">
    <property type="term" value="F:metal ion binding"/>
    <property type="evidence" value="ECO:0007669"/>
    <property type="project" value="UniProtKB-UniRule"/>
</dbReference>
<evidence type="ECO:0000256" key="5">
    <source>
        <dbReference type="ARBA" id="ARBA00023014"/>
    </source>
</evidence>
<dbReference type="RefSeq" id="WP_044664598.1">
    <property type="nucleotide sequence ID" value="NZ_CDRZ01000101.1"/>
</dbReference>
<dbReference type="InterPro" id="IPR017900">
    <property type="entry name" value="4Fe4S_Fe_S_CS"/>
</dbReference>
<keyword evidence="4 6" id="KW-0408">Iron</keyword>
<dbReference type="PROSITE" id="PS51379">
    <property type="entry name" value="4FE4S_FER_2"/>
    <property type="match status" value="1"/>
</dbReference>
<evidence type="ECO:0000256" key="4">
    <source>
        <dbReference type="ARBA" id="ARBA00023004"/>
    </source>
</evidence>
<sequence>MDNKTIKEYLNRCSKCGGCQAVCPLYGETHSEPLVARGKLFLMKNYLDGNLELSPKMMELMSLCLLCKACTVQCPNRIPVDELVLSIRREIAHQKGIPFVKKNVFHHLLQNNGRLTLAAKFAYLYQQSGLQWLMRKTNILGLLPGELARKEKLLPRMNRVPFRAQVPMTLSSSKPRLRVGYYTGCLTNYVFAETGHAVLKVLKNHPLEVVIPEQWCCGLPALTSGDEESAVLLARRNIEVFKKAGVDIIITDCASCGSMLRQYGDLIGGRDARIFSQKVVDFSQLMGDVIDFKPGDKEVSSVVTYHDPCHLRRGQGVSEAPRKLIKAVPGIAFREMKDPDRCCGAAGSFNLTHYELANRIGHRKTRNIVDSGAQTVITGCPSCIMQIRHQLELQEIPVQVMHLAELLSKTY</sequence>